<organism evidence="2 3">
    <name type="scientific">Vibrio cidicii</name>
    <dbReference type="NCBI Taxonomy" id="1763883"/>
    <lineage>
        <taxon>Bacteria</taxon>
        <taxon>Pseudomonadati</taxon>
        <taxon>Pseudomonadota</taxon>
        <taxon>Gammaproteobacteria</taxon>
        <taxon>Vibrionales</taxon>
        <taxon>Vibrionaceae</taxon>
        <taxon>Vibrio</taxon>
    </lineage>
</organism>
<feature type="region of interest" description="Disordered" evidence="1">
    <location>
        <begin position="76"/>
        <end position="97"/>
    </location>
</feature>
<accession>A0A151JGV5</accession>
<name>A0A151JGV5_9VIBR</name>
<sequence length="97" mass="11418">MSYELKNTDMLVEILDRIKSEHETYPESGLMADDATNERVQDILRDYGIDEDSDDIVEKFGQHGLDVIRQAEQGSYEYEELKQKPENKPKSRRRNRP</sequence>
<dbReference type="AlphaFoldDB" id="A0A151JGV5"/>
<dbReference type="EMBL" id="LOMK01000001">
    <property type="protein sequence ID" value="KYN24857.1"/>
    <property type="molecule type" value="Genomic_DNA"/>
</dbReference>
<dbReference type="Proteomes" id="UP000075349">
    <property type="component" value="Unassembled WGS sequence"/>
</dbReference>
<proteinExistence type="predicted"/>
<feature type="compositionally biased region" description="Basic and acidic residues" evidence="1">
    <location>
        <begin position="79"/>
        <end position="89"/>
    </location>
</feature>
<evidence type="ECO:0000313" key="3">
    <source>
        <dbReference type="Proteomes" id="UP000075349"/>
    </source>
</evidence>
<reference evidence="3" key="1">
    <citation type="submission" date="2015-12" db="EMBL/GenBank/DDBJ databases">
        <authorList>
            <person name="Tarr C.L."/>
            <person name="Gladney L.M."/>
        </authorList>
    </citation>
    <scope>NUCLEOTIDE SEQUENCE [LARGE SCALE GENOMIC DNA]</scope>
    <source>
        <strain evidence="3">2756-81</strain>
    </source>
</reference>
<comment type="caution">
    <text evidence="2">The sequence shown here is derived from an EMBL/GenBank/DDBJ whole genome shotgun (WGS) entry which is preliminary data.</text>
</comment>
<protein>
    <submittedName>
        <fullName evidence="2">Uncharacterized protein</fullName>
    </submittedName>
</protein>
<evidence type="ECO:0000313" key="2">
    <source>
        <dbReference type="EMBL" id="KYN24857.1"/>
    </source>
</evidence>
<gene>
    <name evidence="2" type="ORF">AUQ44_03245</name>
</gene>
<evidence type="ECO:0000256" key="1">
    <source>
        <dbReference type="SAM" id="MobiDB-lite"/>
    </source>
</evidence>